<evidence type="ECO:0000313" key="4">
    <source>
        <dbReference type="Proteomes" id="UP000287352"/>
    </source>
</evidence>
<dbReference type="InterPro" id="IPR001031">
    <property type="entry name" value="Thioesterase"/>
</dbReference>
<dbReference type="GO" id="GO:0008610">
    <property type="term" value="P:lipid biosynthetic process"/>
    <property type="evidence" value="ECO:0007669"/>
    <property type="project" value="TreeGrafter"/>
</dbReference>
<dbReference type="AlphaFoldDB" id="A0A402A9D4"/>
<organism evidence="3 4">
    <name type="scientific">Tengunoibacter tsumagoiensis</name>
    <dbReference type="NCBI Taxonomy" id="2014871"/>
    <lineage>
        <taxon>Bacteria</taxon>
        <taxon>Bacillati</taxon>
        <taxon>Chloroflexota</taxon>
        <taxon>Ktedonobacteria</taxon>
        <taxon>Ktedonobacterales</taxon>
        <taxon>Dictyobacteraceae</taxon>
        <taxon>Tengunoibacter</taxon>
    </lineage>
</organism>
<proteinExistence type="inferred from homology"/>
<protein>
    <recommendedName>
        <fullName evidence="2">Thioesterase domain-containing protein</fullName>
    </recommendedName>
</protein>
<evidence type="ECO:0000256" key="1">
    <source>
        <dbReference type="ARBA" id="ARBA00007169"/>
    </source>
</evidence>
<sequence length="262" mass="29394">MVEHADSAPRSWFITSDELFISEDGYLRIPHPNAQAPIRLLCFPPAGAEGFMYDGWVALLPESIELCAVQLPDSDQYRESATVISLLGETILHHAREGQQLVFCGICLGAFWAYEVARYLFEKYGIELAHFVVTTFPAPHVRGKITAYMRTSAFTDMMISYMPEGSPEQQYAVSRVPVMMHDADLADQETAPLTTPLHCPITAFGSSHDQVVDPESMWSWQGYTDANFRVHICDGDHFYADHHLADYLEALIGYLKADGLQI</sequence>
<dbReference type="RefSeq" id="WP_126583208.1">
    <property type="nucleotide sequence ID" value="NZ_BIFR01000002.1"/>
</dbReference>
<dbReference type="InterPro" id="IPR029058">
    <property type="entry name" value="AB_hydrolase_fold"/>
</dbReference>
<reference evidence="4" key="1">
    <citation type="submission" date="2018-12" db="EMBL/GenBank/DDBJ databases">
        <title>Tengunoibacter tsumagoiensis gen. nov., sp. nov., Dictyobacter kobayashii sp. nov., D. alpinus sp. nov., and D. joshuensis sp. nov. and description of Dictyobacteraceae fam. nov. within the order Ktedonobacterales isolated from Tengu-no-mugimeshi.</title>
        <authorList>
            <person name="Wang C.M."/>
            <person name="Zheng Y."/>
            <person name="Sakai Y."/>
            <person name="Toyoda A."/>
            <person name="Minakuchi Y."/>
            <person name="Abe K."/>
            <person name="Yokota A."/>
            <person name="Yabe S."/>
        </authorList>
    </citation>
    <scope>NUCLEOTIDE SEQUENCE [LARGE SCALE GENOMIC DNA]</scope>
    <source>
        <strain evidence="4">Uno3</strain>
    </source>
</reference>
<dbReference type="PANTHER" id="PTHR11487">
    <property type="entry name" value="THIOESTERASE"/>
    <property type="match status" value="1"/>
</dbReference>
<evidence type="ECO:0000259" key="2">
    <source>
        <dbReference type="Pfam" id="PF00975"/>
    </source>
</evidence>
<name>A0A402A9D4_9CHLR</name>
<dbReference type="Gene3D" id="3.40.50.1820">
    <property type="entry name" value="alpha/beta hydrolase"/>
    <property type="match status" value="1"/>
</dbReference>
<dbReference type="Pfam" id="PF00975">
    <property type="entry name" value="Thioesterase"/>
    <property type="match status" value="1"/>
</dbReference>
<dbReference type="EMBL" id="BIFR01000002">
    <property type="protein sequence ID" value="GCE15794.1"/>
    <property type="molecule type" value="Genomic_DNA"/>
</dbReference>
<accession>A0A402A9D4</accession>
<evidence type="ECO:0000313" key="3">
    <source>
        <dbReference type="EMBL" id="GCE15794.1"/>
    </source>
</evidence>
<comment type="similarity">
    <text evidence="1">Belongs to the thioesterase family.</text>
</comment>
<gene>
    <name evidence="3" type="ORF">KTT_56530</name>
</gene>
<keyword evidence="4" id="KW-1185">Reference proteome</keyword>
<dbReference type="OrthoDB" id="8480037at2"/>
<dbReference type="InterPro" id="IPR012223">
    <property type="entry name" value="TEII"/>
</dbReference>
<feature type="domain" description="Thioesterase" evidence="2">
    <location>
        <begin position="39"/>
        <end position="243"/>
    </location>
</feature>
<dbReference type="Proteomes" id="UP000287352">
    <property type="component" value="Unassembled WGS sequence"/>
</dbReference>
<comment type="caution">
    <text evidence="3">The sequence shown here is derived from an EMBL/GenBank/DDBJ whole genome shotgun (WGS) entry which is preliminary data.</text>
</comment>
<dbReference type="PANTHER" id="PTHR11487:SF0">
    <property type="entry name" value="S-ACYL FATTY ACID SYNTHASE THIOESTERASE, MEDIUM CHAIN"/>
    <property type="match status" value="1"/>
</dbReference>
<dbReference type="SUPFAM" id="SSF53474">
    <property type="entry name" value="alpha/beta-Hydrolases"/>
    <property type="match status" value="1"/>
</dbReference>